<feature type="transmembrane region" description="Helical" evidence="5">
    <location>
        <begin position="95"/>
        <end position="118"/>
    </location>
</feature>
<dbReference type="PANTHER" id="PTHR28128:SF1">
    <property type="entry name" value="GOLGI APPARATUS MEMBRANE PROTEIN TVP15"/>
    <property type="match status" value="1"/>
</dbReference>
<evidence type="ECO:0008006" key="8">
    <source>
        <dbReference type="Google" id="ProtNLM"/>
    </source>
</evidence>
<dbReference type="GO" id="GO:0016020">
    <property type="term" value="C:membrane"/>
    <property type="evidence" value="ECO:0007669"/>
    <property type="project" value="UniProtKB-SubCell"/>
</dbReference>
<dbReference type="PANTHER" id="PTHR28128">
    <property type="entry name" value="GOLGI APPARATUS MEMBRANE PROTEIN TVP15"/>
    <property type="match status" value="1"/>
</dbReference>
<evidence type="ECO:0000256" key="4">
    <source>
        <dbReference type="ARBA" id="ARBA00023136"/>
    </source>
</evidence>
<comment type="subcellular location">
    <subcellularLocation>
        <location evidence="1">Membrane</location>
        <topology evidence="1">Multi-pass membrane protein</topology>
    </subcellularLocation>
</comment>
<dbReference type="Proteomes" id="UP000245699">
    <property type="component" value="Unassembled WGS sequence"/>
</dbReference>
<name>A0A2T9Y8L2_9FUNG</name>
<evidence type="ECO:0000313" key="7">
    <source>
        <dbReference type="Proteomes" id="UP000245699"/>
    </source>
</evidence>
<feature type="transmembrane region" description="Helical" evidence="5">
    <location>
        <begin position="38"/>
        <end position="57"/>
    </location>
</feature>
<evidence type="ECO:0000256" key="3">
    <source>
        <dbReference type="ARBA" id="ARBA00022989"/>
    </source>
</evidence>
<feature type="transmembrane region" description="Helical" evidence="5">
    <location>
        <begin position="69"/>
        <end position="89"/>
    </location>
</feature>
<evidence type="ECO:0000313" key="6">
    <source>
        <dbReference type="EMBL" id="PVU88656.1"/>
    </source>
</evidence>
<evidence type="ECO:0000256" key="1">
    <source>
        <dbReference type="ARBA" id="ARBA00004141"/>
    </source>
</evidence>
<sequence>MDESSSRSPRSIITSLVVAVLLTISAIDLFVLKSTLSVFHGIFFLLNIALILFSEFFPSDIFEKSTGFLYSNIGKGIYCILLGMLLLGWNTLNTVIGVMTIVAGVVIIVLGFTALSIYPN</sequence>
<keyword evidence="3 5" id="KW-1133">Transmembrane helix</keyword>
<protein>
    <recommendedName>
        <fullName evidence="8">COPI associated protein</fullName>
    </recommendedName>
</protein>
<accession>A0A2T9Y8L2</accession>
<keyword evidence="2 5" id="KW-0812">Transmembrane</keyword>
<comment type="caution">
    <text evidence="6">The sequence shown here is derived from an EMBL/GenBank/DDBJ whole genome shotgun (WGS) entry which is preliminary data.</text>
</comment>
<organism evidence="6 7">
    <name type="scientific">Furculomyces boomerangus</name>
    <dbReference type="NCBI Taxonomy" id="61424"/>
    <lineage>
        <taxon>Eukaryota</taxon>
        <taxon>Fungi</taxon>
        <taxon>Fungi incertae sedis</taxon>
        <taxon>Zoopagomycota</taxon>
        <taxon>Kickxellomycotina</taxon>
        <taxon>Harpellomycetes</taxon>
        <taxon>Harpellales</taxon>
        <taxon>Harpellaceae</taxon>
        <taxon>Furculomyces</taxon>
    </lineage>
</organism>
<evidence type="ECO:0000256" key="5">
    <source>
        <dbReference type="SAM" id="Phobius"/>
    </source>
</evidence>
<feature type="transmembrane region" description="Helical" evidence="5">
    <location>
        <begin position="12"/>
        <end position="32"/>
    </location>
</feature>
<keyword evidence="4 5" id="KW-0472">Membrane</keyword>
<proteinExistence type="predicted"/>
<dbReference type="InterPro" id="IPR013714">
    <property type="entry name" value="Golgi_TVP15"/>
</dbReference>
<gene>
    <name evidence="6" type="ORF">BB559_005493</name>
</gene>
<dbReference type="Pfam" id="PF08507">
    <property type="entry name" value="COPI_assoc"/>
    <property type="match status" value="1"/>
</dbReference>
<keyword evidence="7" id="KW-1185">Reference proteome</keyword>
<reference evidence="6 7" key="1">
    <citation type="journal article" date="2018" name="MBio">
        <title>Comparative Genomics Reveals the Core Gene Toolbox for the Fungus-Insect Symbiosis.</title>
        <authorList>
            <person name="Wang Y."/>
            <person name="Stata M."/>
            <person name="Wang W."/>
            <person name="Stajich J.E."/>
            <person name="White M.M."/>
            <person name="Moncalvo J.M."/>
        </authorList>
    </citation>
    <scope>NUCLEOTIDE SEQUENCE [LARGE SCALE GENOMIC DNA]</scope>
    <source>
        <strain evidence="6 7">AUS-77-4</strain>
    </source>
</reference>
<evidence type="ECO:0000256" key="2">
    <source>
        <dbReference type="ARBA" id="ARBA00022692"/>
    </source>
</evidence>
<dbReference type="EMBL" id="MBFT01000607">
    <property type="protein sequence ID" value="PVU88656.1"/>
    <property type="molecule type" value="Genomic_DNA"/>
</dbReference>
<dbReference type="AlphaFoldDB" id="A0A2T9Y8L2"/>